<feature type="region of interest" description="Disordered" evidence="4">
    <location>
        <begin position="1"/>
        <end position="32"/>
    </location>
</feature>
<dbReference type="SMART" id="SM00256">
    <property type="entry name" value="FBOX"/>
    <property type="match status" value="1"/>
</dbReference>
<dbReference type="PROSITE" id="PS50082">
    <property type="entry name" value="WD_REPEATS_2"/>
    <property type="match status" value="5"/>
</dbReference>
<feature type="repeat" description="WD" evidence="3">
    <location>
        <begin position="587"/>
        <end position="619"/>
    </location>
</feature>
<dbReference type="InterPro" id="IPR036322">
    <property type="entry name" value="WD40_repeat_dom_sf"/>
</dbReference>
<feature type="region of interest" description="Disordered" evidence="4">
    <location>
        <begin position="262"/>
        <end position="297"/>
    </location>
</feature>
<reference evidence="6 7" key="1">
    <citation type="journal article" date="2016" name="Mol. Biol. Evol.">
        <title>Comparative Genomics of Early-Diverging Mushroom-Forming Fungi Provides Insights into the Origins of Lignocellulose Decay Capabilities.</title>
        <authorList>
            <person name="Nagy L.G."/>
            <person name="Riley R."/>
            <person name="Tritt A."/>
            <person name="Adam C."/>
            <person name="Daum C."/>
            <person name="Floudas D."/>
            <person name="Sun H."/>
            <person name="Yadav J.S."/>
            <person name="Pangilinan J."/>
            <person name="Larsson K.H."/>
            <person name="Matsuura K."/>
            <person name="Barry K."/>
            <person name="Labutti K."/>
            <person name="Kuo R."/>
            <person name="Ohm R.A."/>
            <person name="Bhattacharya S.S."/>
            <person name="Shirouzu T."/>
            <person name="Yoshinaga Y."/>
            <person name="Martin F.M."/>
            <person name="Grigoriev I.V."/>
            <person name="Hibbett D.S."/>
        </authorList>
    </citation>
    <scope>NUCLEOTIDE SEQUENCE [LARGE SCALE GENOMIC DNA]</scope>
    <source>
        <strain evidence="6 7">HHB9708</strain>
    </source>
</reference>
<dbReference type="InterPro" id="IPR036047">
    <property type="entry name" value="F-box-like_dom_sf"/>
</dbReference>
<keyword evidence="2" id="KW-0677">Repeat</keyword>
<organism evidence="6 7">
    <name type="scientific">Sistotremastrum niveocremeum HHB9708</name>
    <dbReference type="NCBI Taxonomy" id="1314777"/>
    <lineage>
        <taxon>Eukaryota</taxon>
        <taxon>Fungi</taxon>
        <taxon>Dikarya</taxon>
        <taxon>Basidiomycota</taxon>
        <taxon>Agaricomycotina</taxon>
        <taxon>Agaricomycetes</taxon>
        <taxon>Sistotremastrales</taxon>
        <taxon>Sistotremastraceae</taxon>
        <taxon>Sertulicium</taxon>
        <taxon>Sertulicium niveocremeum</taxon>
    </lineage>
</organism>
<dbReference type="SUPFAM" id="SSF50978">
    <property type="entry name" value="WD40 repeat-like"/>
    <property type="match status" value="1"/>
</dbReference>
<dbReference type="STRING" id="1314777.A0A164WA99"/>
<dbReference type="SUPFAM" id="SSF81383">
    <property type="entry name" value="F-box domain"/>
    <property type="match status" value="1"/>
</dbReference>
<proteinExistence type="predicted"/>
<evidence type="ECO:0000256" key="4">
    <source>
        <dbReference type="SAM" id="MobiDB-lite"/>
    </source>
</evidence>
<gene>
    <name evidence="6" type="ORF">SISNIDRAFT_453034</name>
</gene>
<dbReference type="InterPro" id="IPR001810">
    <property type="entry name" value="F-box_dom"/>
</dbReference>
<feature type="compositionally biased region" description="Polar residues" evidence="4">
    <location>
        <begin position="266"/>
        <end position="281"/>
    </location>
</feature>
<protein>
    <submittedName>
        <fullName evidence="6">WD40 repeat-like protein</fullName>
    </submittedName>
</protein>
<evidence type="ECO:0000313" key="6">
    <source>
        <dbReference type="EMBL" id="KZS94879.1"/>
    </source>
</evidence>
<dbReference type="PANTHER" id="PTHR19848">
    <property type="entry name" value="WD40 REPEAT PROTEIN"/>
    <property type="match status" value="1"/>
</dbReference>
<dbReference type="PROSITE" id="PS50181">
    <property type="entry name" value="FBOX"/>
    <property type="match status" value="1"/>
</dbReference>
<dbReference type="PROSITE" id="PS00678">
    <property type="entry name" value="WD_REPEATS_1"/>
    <property type="match status" value="3"/>
</dbReference>
<dbReference type="PRINTS" id="PR00320">
    <property type="entry name" value="GPROTEINBRPT"/>
</dbReference>
<dbReference type="InterPro" id="IPR001680">
    <property type="entry name" value="WD40_rpt"/>
</dbReference>
<feature type="repeat" description="WD" evidence="3">
    <location>
        <begin position="468"/>
        <end position="507"/>
    </location>
</feature>
<dbReference type="SMART" id="SM00320">
    <property type="entry name" value="WD40"/>
    <property type="match status" value="7"/>
</dbReference>
<dbReference type="InterPro" id="IPR015943">
    <property type="entry name" value="WD40/YVTN_repeat-like_dom_sf"/>
</dbReference>
<dbReference type="InterPro" id="IPR020472">
    <property type="entry name" value="WD40_PAC1"/>
</dbReference>
<feature type="domain" description="F-box" evidence="5">
    <location>
        <begin position="94"/>
        <end position="141"/>
    </location>
</feature>
<dbReference type="CDD" id="cd00200">
    <property type="entry name" value="WD40"/>
    <property type="match status" value="1"/>
</dbReference>
<feature type="compositionally biased region" description="Low complexity" evidence="4">
    <location>
        <begin position="626"/>
        <end position="655"/>
    </location>
</feature>
<feature type="compositionally biased region" description="Basic and acidic residues" evidence="4">
    <location>
        <begin position="336"/>
        <end position="348"/>
    </location>
</feature>
<feature type="compositionally biased region" description="Basic residues" evidence="4">
    <location>
        <begin position="725"/>
        <end position="736"/>
    </location>
</feature>
<dbReference type="Pfam" id="PF00400">
    <property type="entry name" value="WD40"/>
    <property type="match status" value="6"/>
</dbReference>
<dbReference type="Proteomes" id="UP000076722">
    <property type="component" value="Unassembled WGS sequence"/>
</dbReference>
<feature type="region of interest" description="Disordered" evidence="4">
    <location>
        <begin position="783"/>
        <end position="817"/>
    </location>
</feature>
<feature type="repeat" description="WD" evidence="3">
    <location>
        <begin position="356"/>
        <end position="385"/>
    </location>
</feature>
<dbReference type="PROSITE" id="PS50294">
    <property type="entry name" value="WD_REPEATS_REGION"/>
    <property type="match status" value="2"/>
</dbReference>
<dbReference type="Gene3D" id="1.20.1280.50">
    <property type="match status" value="1"/>
</dbReference>
<evidence type="ECO:0000259" key="5">
    <source>
        <dbReference type="PROSITE" id="PS50181"/>
    </source>
</evidence>
<evidence type="ECO:0000313" key="7">
    <source>
        <dbReference type="Proteomes" id="UP000076722"/>
    </source>
</evidence>
<dbReference type="OrthoDB" id="190105at2759"/>
<feature type="repeat" description="WD" evidence="3">
    <location>
        <begin position="386"/>
        <end position="427"/>
    </location>
</feature>
<evidence type="ECO:0000256" key="2">
    <source>
        <dbReference type="ARBA" id="ARBA00022737"/>
    </source>
</evidence>
<feature type="region of interest" description="Disordered" evidence="4">
    <location>
        <begin position="625"/>
        <end position="664"/>
    </location>
</feature>
<feature type="repeat" description="WD" evidence="3">
    <location>
        <begin position="428"/>
        <end position="467"/>
    </location>
</feature>
<feature type="region of interest" description="Disordered" evidence="4">
    <location>
        <begin position="336"/>
        <end position="356"/>
    </location>
</feature>
<sequence length="817" mass="88987">MLDIDDDHETPAPASFSYMRITSPPTPEPSPSPQLFLNIPAGHPTSYSSSDTLLAMFAGLDTTSRGQFLSSLLPLLTASELSLLSAELAPRLKRDFLTELPTEIALHILSFVDDPRTLARASEVSRSWRVLLTDEQVWKRECEKYAFASWLLSDKEATVADRPGGSSSHSSRPSFSYREHLKESWLTEQSWRRGGHISRTYQSPDGGIVTSVAMDSEWIVVALANSRIHVFCADTGVLTRTLVGHESGVWAVNLVSRGGYMRFPKSQPQSPSHSRSTSEPRVSSAIPGSTAEGTEPRMIGLRVVHPPASAGENIPTTLRASLGLTGLLQRDVRGVFEQKSDRKPKPSDPRCASQGWGQGGSIVVSGGCDKVLRVWDLKSGYCLYILHGHRSTVRCVKVLHNRPIAVSGSRDTTLRVWDVMRGKLLRTLTGHEDSVRCLDVCDDQVVSGSYDCTCRLWDVDTGECLRVFKGHSHQIYSVSFDGVRIASGGLDTFIYVWSAATGQCEARLSGHTALVCQVQFTGNSLASGGADGRILSFLLPPSTPPTKSIFAALTPSTSSTTTPPSPIILPNPDPDLKHPAFEVLGVCAAHESSVTSLQLEDGFPFVISGGNDGRVRIFERYLSPQSSGADYSASGSSQPSRRQQFRFPPNQPQSFATPGPGGSRYGTGVLVRDLGEKCEAVWKILFGRNGRTLVVFCKRQGRTVMEIWRFGPGPNDHTSDPKPAFRPKKAMKRRSVSLKEATQMESEKPGSSVMPLPPHIPTADADVDMDVDHDEGAEGVGNIAIELEHPRTDPAPVDPDLDSEDEEADEIVIHDLQ</sequence>
<dbReference type="EMBL" id="KV419403">
    <property type="protein sequence ID" value="KZS94879.1"/>
    <property type="molecule type" value="Genomic_DNA"/>
</dbReference>
<evidence type="ECO:0000256" key="1">
    <source>
        <dbReference type="ARBA" id="ARBA00022574"/>
    </source>
</evidence>
<dbReference type="Gene3D" id="2.130.10.10">
    <property type="entry name" value="YVTN repeat-like/Quinoprotein amine dehydrogenase"/>
    <property type="match status" value="2"/>
</dbReference>
<keyword evidence="1 3" id="KW-0853">WD repeat</keyword>
<name>A0A164WA99_9AGAM</name>
<dbReference type="PANTHER" id="PTHR19848:SF8">
    <property type="entry name" value="F-BOX AND WD REPEAT DOMAIN CONTAINING 7"/>
    <property type="match status" value="1"/>
</dbReference>
<dbReference type="Pfam" id="PF12937">
    <property type="entry name" value="F-box-like"/>
    <property type="match status" value="1"/>
</dbReference>
<keyword evidence="7" id="KW-1185">Reference proteome</keyword>
<feature type="compositionally biased region" description="Acidic residues" evidence="4">
    <location>
        <begin position="799"/>
        <end position="810"/>
    </location>
</feature>
<dbReference type="InterPro" id="IPR019775">
    <property type="entry name" value="WD40_repeat_CS"/>
</dbReference>
<evidence type="ECO:0000256" key="3">
    <source>
        <dbReference type="PROSITE-ProRule" id="PRU00221"/>
    </source>
</evidence>
<dbReference type="AlphaFoldDB" id="A0A164WA99"/>
<accession>A0A164WA99</accession>
<feature type="region of interest" description="Disordered" evidence="4">
    <location>
        <begin position="713"/>
        <end position="757"/>
    </location>
</feature>